<protein>
    <recommendedName>
        <fullName evidence="1">Abortive phage infection protein C-terminal domain-containing protein</fullName>
    </recommendedName>
</protein>
<gene>
    <name evidence="2" type="ORF">KU74_06150</name>
</gene>
<evidence type="ECO:0000313" key="2">
    <source>
        <dbReference type="EMBL" id="KGA36052.1"/>
    </source>
</evidence>
<dbReference type="OrthoDB" id="9806213at2"/>
<organism evidence="2 3">
    <name type="scientific">Pectobacterium brasiliense</name>
    <dbReference type="NCBI Taxonomy" id="180957"/>
    <lineage>
        <taxon>Bacteria</taxon>
        <taxon>Pseudomonadati</taxon>
        <taxon>Pseudomonadota</taxon>
        <taxon>Gammaproteobacteria</taxon>
        <taxon>Enterobacterales</taxon>
        <taxon>Pectobacteriaceae</taxon>
        <taxon>Pectobacterium</taxon>
    </lineage>
</organism>
<name>A0A0M2F6Y9_9GAMM</name>
<proteinExistence type="predicted"/>
<reference evidence="2 3" key="1">
    <citation type="submission" date="2014-08" db="EMBL/GenBank/DDBJ databases">
        <title>Genome sequences of NCPPB Pectobacterium isolates.</title>
        <authorList>
            <person name="Glover R.H."/>
            <person name="Sapp M."/>
            <person name="Elphinstone J."/>
        </authorList>
    </citation>
    <scope>NUCLEOTIDE SEQUENCE [LARGE SCALE GENOMIC DNA]</scope>
    <source>
        <strain evidence="2 3">LMG 21372</strain>
    </source>
</reference>
<sequence>MAFVNDLRIEDNSTAASATAQVTAMRLGRALRERYQSFIHKRECDPNQSDYDVKMASRALAAFTMFQLGGVDDREAGECVCDSSQDGGIDGVCINHNEKIVVIVQSKFNQSGGGTWVKNDFLSFKDACEKLQGERYGLFDEILQRKQSDLNVALSSLDYKFIFAMTHTGKRGAAEQILDDMKLWQSNLNDAALMPENAPNEELAFQVHLISAEDILQWLQANSRNSIDLPDVEIERYGVIDYPHKAYYGVVSGDQIADWWKIHGQRLFTKNIRNLLGKTDVNDEIKKTALSKPDMFWYYNNGITLLVNEVEPHRRNASLGSERGVFNFKDVSIINGAQTVSSIGTLVDSASDNLAKIKISARFIKVSEDQDDYIANSITRANNFQNRVLGRDFASQQPEQHRLARELILEGYQYQLLRTDEDVLQRNAKVIDLDEALNALACLTKNSTIVATLKLYRGRFFDNFEGSLYRTVFNPQIPGIRLINAVVHLRVIDDLIGKELGNIDRFINSRKHLIVTHANRYFSSVLLNSIPNMKNSTDQITPDLLNIKLKLVELINNTETYLNDNYQNAYPARFFANAKKIQELYENI</sequence>
<dbReference type="InterPro" id="IPR018891">
    <property type="entry name" value="AIPR_C"/>
</dbReference>
<dbReference type="EMBL" id="JQOD01000001">
    <property type="protein sequence ID" value="KGA36052.1"/>
    <property type="molecule type" value="Genomic_DNA"/>
</dbReference>
<evidence type="ECO:0000259" key="1">
    <source>
        <dbReference type="Pfam" id="PF10592"/>
    </source>
</evidence>
<dbReference type="Proteomes" id="UP000029435">
    <property type="component" value="Unassembled WGS sequence"/>
</dbReference>
<dbReference type="Pfam" id="PF10592">
    <property type="entry name" value="AIPR"/>
    <property type="match status" value="1"/>
</dbReference>
<dbReference type="RefSeq" id="WP_039312822.1">
    <property type="nucleotide sequence ID" value="NZ_JQOD01000001.1"/>
</dbReference>
<comment type="caution">
    <text evidence="2">The sequence shown here is derived from an EMBL/GenBank/DDBJ whole genome shotgun (WGS) entry which is preliminary data.</text>
</comment>
<evidence type="ECO:0000313" key="3">
    <source>
        <dbReference type="Proteomes" id="UP000029435"/>
    </source>
</evidence>
<accession>A0A0M2F6Y9</accession>
<dbReference type="AlphaFoldDB" id="A0A0M2F6Y9"/>
<feature type="domain" description="Abortive phage infection protein C-terminal" evidence="1">
    <location>
        <begin position="268"/>
        <end position="535"/>
    </location>
</feature>